<evidence type="ECO:0000256" key="5">
    <source>
        <dbReference type="ARBA" id="ARBA00022692"/>
    </source>
</evidence>
<sequence length="313" mass="34814">MAIDVAQGVCLLSKTGVGILGNSLLITYYLTSFLLGSKLKPTDQTIIHMALVHTVMLLTRWIVTAAGMLGLQLVRNDAECKLFAYLYRITWALSICTTFLLSVVQAITISPSTSFLFQLKVQIPNAIHPVLAILWIPNSLISTNLLLQMFASSNTPNKNTNRFLMTIDTLLQGLILTFMVLRDILSLGLMSCCSGYMVLLLHRCRHHVQHLHSPTQAPETSPERRATQTIVLLVSCFVFFYCGDFIFSMFLGTSMRNNVVLFNANMFVACGYATISPFVLLTCDRRVIKFLTDFLGNRTLKSSQTTVLSASPL</sequence>
<feature type="transmembrane region" description="Helical" evidence="11">
    <location>
        <begin position="12"/>
        <end position="30"/>
    </location>
</feature>
<evidence type="ECO:0000256" key="3">
    <source>
        <dbReference type="ARBA" id="ARBA00022475"/>
    </source>
</evidence>
<keyword evidence="7 11" id="KW-0297">G-protein coupled receptor</keyword>
<evidence type="ECO:0000259" key="12">
    <source>
        <dbReference type="PROSITE" id="PS50262"/>
    </source>
</evidence>
<feature type="transmembrane region" description="Helical" evidence="11">
    <location>
        <begin position="85"/>
        <end position="107"/>
    </location>
</feature>
<dbReference type="Pfam" id="PF03402">
    <property type="entry name" value="V1R"/>
    <property type="match status" value="1"/>
</dbReference>
<dbReference type="GO" id="GO:0016503">
    <property type="term" value="F:pheromone receptor activity"/>
    <property type="evidence" value="ECO:0007669"/>
    <property type="project" value="InterPro"/>
</dbReference>
<evidence type="ECO:0000256" key="7">
    <source>
        <dbReference type="ARBA" id="ARBA00023040"/>
    </source>
</evidence>
<keyword evidence="8 11" id="KW-0472">Membrane</keyword>
<accession>A0A6I8P353</accession>
<dbReference type="PROSITE" id="PS50262">
    <property type="entry name" value="G_PROTEIN_RECEP_F1_2"/>
    <property type="match status" value="1"/>
</dbReference>
<evidence type="ECO:0000256" key="2">
    <source>
        <dbReference type="ARBA" id="ARBA00010663"/>
    </source>
</evidence>
<feature type="domain" description="G-protein coupled receptors family 1 profile" evidence="12">
    <location>
        <begin position="21"/>
        <end position="280"/>
    </location>
</feature>
<evidence type="ECO:0000256" key="8">
    <source>
        <dbReference type="ARBA" id="ARBA00023136"/>
    </source>
</evidence>
<evidence type="ECO:0000256" key="9">
    <source>
        <dbReference type="ARBA" id="ARBA00023170"/>
    </source>
</evidence>
<keyword evidence="14" id="KW-1185">Reference proteome</keyword>
<protein>
    <recommendedName>
        <fullName evidence="11">Vomeronasal type-1 receptor</fullName>
    </recommendedName>
</protein>
<dbReference type="PRINTS" id="PR01534">
    <property type="entry name" value="VOMERONASL1R"/>
</dbReference>
<feature type="transmembrane region" description="Helical" evidence="11">
    <location>
        <begin position="187"/>
        <end position="204"/>
    </location>
</feature>
<comment type="similarity">
    <text evidence="2 11">Belongs to the G-protein coupled receptor 1 family.</text>
</comment>
<dbReference type="Ensembl" id="ENSOANT00000059507.1">
    <property type="protein sequence ID" value="ENSOANP00000048310.1"/>
    <property type="gene ID" value="ENSOANG00000043155.1"/>
</dbReference>
<proteinExistence type="inferred from homology"/>
<feature type="transmembrane region" description="Helical" evidence="11">
    <location>
        <begin position="50"/>
        <end position="73"/>
    </location>
</feature>
<dbReference type="FunFam" id="1.20.1070.10:FF:000213">
    <property type="entry name" value="Vomeronasal type-1 receptor"/>
    <property type="match status" value="1"/>
</dbReference>
<keyword evidence="10 11" id="KW-0807">Transducer</keyword>
<dbReference type="Proteomes" id="UP000002279">
    <property type="component" value="Unplaced"/>
</dbReference>
<evidence type="ECO:0000313" key="14">
    <source>
        <dbReference type="Proteomes" id="UP000002279"/>
    </source>
</evidence>
<keyword evidence="6 11" id="KW-1133">Transmembrane helix</keyword>
<dbReference type="SUPFAM" id="SSF81321">
    <property type="entry name" value="Family A G protein-coupled receptor-like"/>
    <property type="match status" value="1"/>
</dbReference>
<comment type="subcellular location">
    <subcellularLocation>
        <location evidence="1 11">Cell membrane</location>
        <topology evidence="1 11">Multi-pass membrane protein</topology>
    </subcellularLocation>
</comment>
<evidence type="ECO:0000256" key="11">
    <source>
        <dbReference type="RuleBase" id="RU364061"/>
    </source>
</evidence>
<name>A0A6I8P353_ORNAN</name>
<evidence type="ECO:0000256" key="1">
    <source>
        <dbReference type="ARBA" id="ARBA00004651"/>
    </source>
</evidence>
<dbReference type="GO" id="GO:0019236">
    <property type="term" value="P:response to pheromone"/>
    <property type="evidence" value="ECO:0007669"/>
    <property type="project" value="UniProtKB-KW"/>
</dbReference>
<dbReference type="InParanoid" id="A0A6I8P353"/>
<reference evidence="13" key="1">
    <citation type="submission" date="2025-08" db="UniProtKB">
        <authorList>
            <consortium name="Ensembl"/>
        </authorList>
    </citation>
    <scope>IDENTIFICATION</scope>
    <source>
        <strain evidence="13">Glennie</strain>
    </source>
</reference>
<keyword evidence="5 11" id="KW-0812">Transmembrane</keyword>
<keyword evidence="4 11" id="KW-0589">Pheromone response</keyword>
<dbReference type="PANTHER" id="PTHR24062">
    <property type="entry name" value="VOMERONASAL TYPE-1 RECEPTOR"/>
    <property type="match status" value="1"/>
</dbReference>
<evidence type="ECO:0000313" key="13">
    <source>
        <dbReference type="Ensembl" id="ENSOANP00000048310.1"/>
    </source>
</evidence>
<evidence type="ECO:0000256" key="10">
    <source>
        <dbReference type="ARBA" id="ARBA00023224"/>
    </source>
</evidence>
<dbReference type="InterPro" id="IPR004072">
    <property type="entry name" value="Vmron_rcpt_1"/>
</dbReference>
<dbReference type="GO" id="GO:0005550">
    <property type="term" value="F:pheromone binding"/>
    <property type="evidence" value="ECO:0000318"/>
    <property type="project" value="GO_Central"/>
</dbReference>
<dbReference type="GO" id="GO:0005886">
    <property type="term" value="C:plasma membrane"/>
    <property type="evidence" value="ECO:0000318"/>
    <property type="project" value="GO_Central"/>
</dbReference>
<feature type="transmembrane region" description="Helical" evidence="11">
    <location>
        <begin position="230"/>
        <end position="253"/>
    </location>
</feature>
<dbReference type="Gene3D" id="1.20.1070.10">
    <property type="entry name" value="Rhodopsin 7-helix transmembrane proteins"/>
    <property type="match status" value="1"/>
</dbReference>
<keyword evidence="3 11" id="KW-1003">Cell membrane</keyword>
<feature type="transmembrane region" description="Helical" evidence="11">
    <location>
        <begin position="127"/>
        <end position="151"/>
    </location>
</feature>
<evidence type="ECO:0000256" key="6">
    <source>
        <dbReference type="ARBA" id="ARBA00022989"/>
    </source>
</evidence>
<keyword evidence="9 11" id="KW-0675">Receptor</keyword>
<reference evidence="13" key="2">
    <citation type="submission" date="2025-09" db="UniProtKB">
        <authorList>
            <consortium name="Ensembl"/>
        </authorList>
    </citation>
    <scope>IDENTIFICATION</scope>
    <source>
        <strain evidence="13">Glennie</strain>
    </source>
</reference>
<feature type="transmembrane region" description="Helical" evidence="11">
    <location>
        <begin position="259"/>
        <end position="281"/>
    </location>
</feature>
<organism evidence="13 14">
    <name type="scientific">Ornithorhynchus anatinus</name>
    <name type="common">Duckbill platypus</name>
    <dbReference type="NCBI Taxonomy" id="9258"/>
    <lineage>
        <taxon>Eukaryota</taxon>
        <taxon>Metazoa</taxon>
        <taxon>Chordata</taxon>
        <taxon>Craniata</taxon>
        <taxon>Vertebrata</taxon>
        <taxon>Euteleostomi</taxon>
        <taxon>Mammalia</taxon>
        <taxon>Monotremata</taxon>
        <taxon>Ornithorhynchidae</taxon>
        <taxon>Ornithorhynchus</taxon>
    </lineage>
</organism>
<evidence type="ECO:0000256" key="4">
    <source>
        <dbReference type="ARBA" id="ARBA00022507"/>
    </source>
</evidence>
<dbReference type="GeneTree" id="ENSGT01030000234553"/>
<dbReference type="InterPro" id="IPR017452">
    <property type="entry name" value="GPCR_Rhodpsn_7TM"/>
</dbReference>
<dbReference type="GO" id="GO:0007606">
    <property type="term" value="P:sensory perception of chemical stimulus"/>
    <property type="evidence" value="ECO:0007669"/>
    <property type="project" value="UniProtKB-ARBA"/>
</dbReference>
<dbReference type="AlphaFoldDB" id="A0A6I8P353"/>